<evidence type="ECO:0000313" key="10">
    <source>
        <dbReference type="Proteomes" id="UP001140230"/>
    </source>
</evidence>
<feature type="transmembrane region" description="Helical" evidence="8">
    <location>
        <begin position="191"/>
        <end position="212"/>
    </location>
</feature>
<dbReference type="AlphaFoldDB" id="A0A9X4H825"/>
<evidence type="ECO:0000313" key="9">
    <source>
        <dbReference type="EMBL" id="MDC8640734.1"/>
    </source>
</evidence>
<keyword evidence="6 8" id="KW-1133">Transmembrane helix</keyword>
<dbReference type="NCBIfam" id="TIGR00795">
    <property type="entry name" value="lctP"/>
    <property type="match status" value="1"/>
</dbReference>
<evidence type="ECO:0000256" key="4">
    <source>
        <dbReference type="ARBA" id="ARBA00022475"/>
    </source>
</evidence>
<protein>
    <recommendedName>
        <fullName evidence="8">L-lactate permease</fullName>
    </recommendedName>
</protein>
<feature type="transmembrane region" description="Helical" evidence="8">
    <location>
        <begin position="63"/>
        <end position="89"/>
    </location>
</feature>
<keyword evidence="4" id="KW-1003">Cell membrane</keyword>
<evidence type="ECO:0000256" key="6">
    <source>
        <dbReference type="ARBA" id="ARBA00022989"/>
    </source>
</evidence>
<feature type="transmembrane region" description="Helical" evidence="8">
    <location>
        <begin position="38"/>
        <end position="56"/>
    </location>
</feature>
<keyword evidence="7 8" id="KW-0472">Membrane</keyword>
<comment type="similarity">
    <text evidence="2 8">Belongs to the lactate permease family.</text>
</comment>
<evidence type="ECO:0000256" key="1">
    <source>
        <dbReference type="ARBA" id="ARBA00004651"/>
    </source>
</evidence>
<evidence type="ECO:0000256" key="5">
    <source>
        <dbReference type="ARBA" id="ARBA00022692"/>
    </source>
</evidence>
<reference evidence="9" key="1">
    <citation type="journal article" date="2022" name="Phytopathology">
        <title>Whole genome sequencing-based tracing of a 2022 introduction and outbreak of Xanthomonas hortorum pv. pelargonii.</title>
        <authorList>
            <person name="Iruegas Bocardo F."/>
            <person name="Weisberg A.J."/>
            <person name="Riutta E.R."/>
            <person name="Kilday K.B."/>
            <person name="Bonkowski J.C."/>
            <person name="Creswell T.C."/>
            <person name="Daughtrey M."/>
            <person name="Rane K.K."/>
            <person name="Grunwald N.J."/>
            <person name="Chang J.H."/>
            <person name="Putnam M."/>
        </authorList>
    </citation>
    <scope>NUCLEOTIDE SEQUENCE</scope>
    <source>
        <strain evidence="9">22-338</strain>
    </source>
</reference>
<dbReference type="GO" id="GO:0005886">
    <property type="term" value="C:plasma membrane"/>
    <property type="evidence" value="ECO:0007669"/>
    <property type="project" value="UniProtKB-SubCell"/>
</dbReference>
<feature type="transmembrane region" description="Helical" evidence="8">
    <location>
        <begin position="12"/>
        <end position="32"/>
    </location>
</feature>
<feature type="transmembrane region" description="Helical" evidence="8">
    <location>
        <begin position="224"/>
        <end position="244"/>
    </location>
</feature>
<feature type="transmembrane region" description="Helical" evidence="8">
    <location>
        <begin position="358"/>
        <end position="378"/>
    </location>
</feature>
<sequence>MWQQLYDPLGNANLSALLAALPVVFFLLALTVLRLKGLTAASLAVLVSVAVSSLVFGMPMGSIVGAALLGIANGIFPIGFIVLMAVWLYKLAIRSGKFEVIRGSIATVSEDQRIQVLLIAFCFGGFLEGAAGFGVPIAICAALLVELGFRPLKAAMLCLLANGAAGAYGAIGIPVLVGAQQGGVQLDEMSLMLMALVQVCAVFVPAGLVAMLDGWRGVRETWPVLLFVGVVFSGVQTLTLYLLGPELVDILGPLAGMGGLALFMRFWRPKRIYREAQAPPCSTQRWTLKQVLLAWSPFYILTGAILVWSLPAFKALFAADGALAATVLHLPIGLLDQRVQEVPPLVASVRTLPAVWNVGWLNASGTAILIAAVLTVLLSPRLNLRSATGELAQSAKEMWKPLATVSLVMAVAYVTNYSGASSSIGLALAQAGGVFPLLSPVIGWMGVFITGSVVNSNTLFAHLQAVTAAQIGVPAALLVAANTAGGVMAKLVSPQSIAIAAAAVKLVGQESAIMRTTLAASLGLLAYVCLCTWLLSMVDTPRVS</sequence>
<dbReference type="PANTHER" id="PTHR30003">
    <property type="entry name" value="L-LACTATE PERMEASE"/>
    <property type="match status" value="1"/>
</dbReference>
<dbReference type="Pfam" id="PF02652">
    <property type="entry name" value="Lactate_perm"/>
    <property type="match status" value="1"/>
</dbReference>
<comment type="subcellular location">
    <subcellularLocation>
        <location evidence="8">Cell inner membrane</location>
        <topology evidence="8">Multi-pass membrane protein</topology>
    </subcellularLocation>
    <subcellularLocation>
        <location evidence="1">Cell membrane</location>
        <topology evidence="1">Multi-pass membrane protein</topology>
    </subcellularLocation>
</comment>
<feature type="transmembrane region" description="Helical" evidence="8">
    <location>
        <begin position="116"/>
        <end position="145"/>
    </location>
</feature>
<accession>A0A9X4H825</accession>
<keyword evidence="5 8" id="KW-0812">Transmembrane</keyword>
<feature type="transmembrane region" description="Helical" evidence="8">
    <location>
        <begin position="459"/>
        <end position="481"/>
    </location>
</feature>
<evidence type="ECO:0000256" key="8">
    <source>
        <dbReference type="RuleBase" id="RU365092"/>
    </source>
</evidence>
<evidence type="ECO:0000256" key="3">
    <source>
        <dbReference type="ARBA" id="ARBA00022448"/>
    </source>
</evidence>
<proteinExistence type="inferred from homology"/>
<feature type="transmembrane region" description="Helical" evidence="8">
    <location>
        <begin position="519"/>
        <end position="538"/>
    </location>
</feature>
<dbReference type="GO" id="GO:0015129">
    <property type="term" value="F:lactate transmembrane transporter activity"/>
    <property type="evidence" value="ECO:0007669"/>
    <property type="project" value="UniProtKB-UniRule"/>
</dbReference>
<dbReference type="InterPro" id="IPR003804">
    <property type="entry name" value="Lactate_perm"/>
</dbReference>
<organism evidence="9 10">
    <name type="scientific">Xanthomonas hortorum pv. hederae</name>
    <dbReference type="NCBI Taxonomy" id="453603"/>
    <lineage>
        <taxon>Bacteria</taxon>
        <taxon>Pseudomonadati</taxon>
        <taxon>Pseudomonadota</taxon>
        <taxon>Gammaproteobacteria</taxon>
        <taxon>Lysobacterales</taxon>
        <taxon>Lysobacteraceae</taxon>
        <taxon>Xanthomonas</taxon>
    </lineage>
</organism>
<dbReference type="RefSeq" id="WP_104552429.1">
    <property type="nucleotide sequence ID" value="NZ_CP168173.1"/>
</dbReference>
<comment type="caution">
    <text evidence="9">The sequence shown here is derived from an EMBL/GenBank/DDBJ whole genome shotgun (WGS) entry which is preliminary data.</text>
</comment>
<feature type="transmembrane region" description="Helical" evidence="8">
    <location>
        <begin position="399"/>
        <end position="418"/>
    </location>
</feature>
<feature type="transmembrane region" description="Helical" evidence="8">
    <location>
        <begin position="250"/>
        <end position="267"/>
    </location>
</feature>
<feature type="transmembrane region" description="Helical" evidence="8">
    <location>
        <begin position="292"/>
        <end position="310"/>
    </location>
</feature>
<comment type="function">
    <text evidence="8">Uptake of L-lactate across the membrane. Can also transport D-lactate and glycolate.</text>
</comment>
<keyword evidence="8" id="KW-0997">Cell inner membrane</keyword>
<dbReference type="PANTHER" id="PTHR30003:SF5">
    <property type="entry name" value="L-LACTATE PERMEASE"/>
    <property type="match status" value="1"/>
</dbReference>
<evidence type="ECO:0000256" key="2">
    <source>
        <dbReference type="ARBA" id="ARBA00010100"/>
    </source>
</evidence>
<feature type="transmembrane region" description="Helical" evidence="8">
    <location>
        <begin position="157"/>
        <end position="179"/>
    </location>
</feature>
<name>A0A9X4H825_9XANT</name>
<dbReference type="EMBL" id="JANWTP010000168">
    <property type="protein sequence ID" value="MDC8640734.1"/>
    <property type="molecule type" value="Genomic_DNA"/>
</dbReference>
<feature type="transmembrane region" description="Helical" evidence="8">
    <location>
        <begin position="424"/>
        <end position="447"/>
    </location>
</feature>
<evidence type="ECO:0000256" key="7">
    <source>
        <dbReference type="ARBA" id="ARBA00023136"/>
    </source>
</evidence>
<dbReference type="GO" id="GO:0015295">
    <property type="term" value="F:solute:proton symporter activity"/>
    <property type="evidence" value="ECO:0007669"/>
    <property type="project" value="TreeGrafter"/>
</dbReference>
<keyword evidence="3 8" id="KW-0813">Transport</keyword>
<dbReference type="Proteomes" id="UP001140230">
    <property type="component" value="Unassembled WGS sequence"/>
</dbReference>
<gene>
    <name evidence="9" type="ORF">NY667_23845</name>
</gene>
<reference evidence="9" key="2">
    <citation type="submission" date="2022-08" db="EMBL/GenBank/DDBJ databases">
        <authorList>
            <person name="Iruegas-Bocardo F."/>
            <person name="Weisberg A.J."/>
            <person name="Riutta E.R."/>
            <person name="Kilday K."/>
            <person name="Bonkowski J.C."/>
            <person name="Creswell T."/>
            <person name="Daughtrey M.L."/>
            <person name="Rane K."/>
            <person name="Grunwald N.J."/>
            <person name="Chang J.H."/>
            <person name="Putnam M.L."/>
        </authorList>
    </citation>
    <scope>NUCLEOTIDE SEQUENCE</scope>
    <source>
        <strain evidence="9">22-338</strain>
    </source>
</reference>